<dbReference type="InterPro" id="IPR026444">
    <property type="entry name" value="Secre_tail"/>
</dbReference>
<evidence type="ECO:0000256" key="1">
    <source>
        <dbReference type="SAM" id="SignalP"/>
    </source>
</evidence>
<dbReference type="SUPFAM" id="SSF63829">
    <property type="entry name" value="Calcium-dependent phosphotriesterase"/>
    <property type="match status" value="1"/>
</dbReference>
<dbReference type="Pfam" id="PF18962">
    <property type="entry name" value="Por_Secre_tail"/>
    <property type="match status" value="1"/>
</dbReference>
<evidence type="ECO:0000313" key="5">
    <source>
        <dbReference type="Proteomes" id="UP000267268"/>
    </source>
</evidence>
<dbReference type="InterPro" id="IPR045829">
    <property type="entry name" value="PKD_6"/>
</dbReference>
<sequence length="1378" mass="149220">MKINYNHFKANHTRLIVLVLLVLCALTVEAQPYLINTNTQGGIQNSGGISIYNLSSPANTYPEFYDHGIALTGAPGEYSALVEASDGFIYGHTEEGGEFGLGIFYRIDPATEKIEQLFSFNYGDHHPVYNMVEYNNILWGIVRNKRKQEDIVFAVKLSEPTILNTLTNLRSINRVNRMGGGFHVVNNKLYATIFDGISGSNIAEGGILELDPNNAGATRVLCTNPYGYLYASGELSSRNYLGSDRLVVGCSGSPFGHGGFYEVDVATGVTREISVVKDKNFTGAKFSGVYRNSSGVFLSRSYEGGTSGLGTLVSVDPSSQTVAKEWSFRGTNGLPSGRLVSHSNYMIGMTEPGDFNANSGGVIYKFDRNSNYTELYQFDGAKYFYPSQNFIITSENGGTIWGTTSLGGASEEGVIFKFDIATQVMKVITSFGSDTGFIPETRITEGEDGKLLFSNRDGGVDNKGTIANFNPTTGEIGHLLSTKDFSLSAKQGVSGGPFKASNGKYYAIERTKATSYDILRDQYFYRDRLVTFNDELDSMIFISSLLRNRLYEVTEEATYNIIGKIIEIDGKLVFTYTNNIYTYDLATGGTALTSLVDLFDKRDVESNDIAWDWGFMFSSGVTKKDDDTYYYTTQGSGETHSSTGGTIIKLDVSQDPWVLTKEYTIDEMSGGDANKKSVTNLRAQSSGGIGVKGGMVILPGNNTDPDTLVGALGYNSPTTMGAIFAYPMGDNSNVVSTSHLIAQFPSVGFDYLSNTSSNDSTGGWFPVSDLTVYNNKIYGFTTGGSVGFYNNGVSDRGQEFKTDASAGTFWSIDRANANTFELLLTLDSLSGKNPLQTNLYLTQLKPFTGQKVNTDTLGCAITTKTFEVVGHKRGNLHWESSDSNVTLTSSSGNTAVFDFSGLAANTEHTTTIKVFAENLNGAVNYQYGDTLEWNVHQYVTPTIGAIVSSEDLHCPTNHARLTLSSYAHVDSFFWELPTDIVLLTDNNKEEIQVDLSNESFGTHRIVCHAFNGCGNEVTDTLNFDLYDPALAPTIATGSSEVCLGTSETYTATALNSTGKYRWELPASFHISSSDIEAASIDIDFSGALEGTYPIYASMITSCGLTPKDTMFVHVSNTPKINGLVQSRQLTCTDNIVSIQVDHLFASTFSWTIPTNVIVVSGNNTDLITLDMSDVTAASVNVSVEAGNACQGVALTEAITIVVPTIPTVSGIDVSEDIITVADTVTLTAQNAVGATSYAWNIPTGATVIGASDQEVIQFTVRDVNLGDHTVSVQASNTCGASAQTTATIRVENSPNALENELAKNVLAYPNPSNGKISLKGIPEMEINMVVRNIKGQVVKTYKGTPTDVNLKKLTNGQYFVDLYTNNKDYGIHKIIIKK</sequence>
<dbReference type="Gene3D" id="2.60.40.10">
    <property type="entry name" value="Immunoglobulins"/>
    <property type="match status" value="1"/>
</dbReference>
<dbReference type="NCBIfam" id="TIGR04183">
    <property type="entry name" value="Por_Secre_tail"/>
    <property type="match status" value="1"/>
</dbReference>
<name>A0A3S9P3T1_9BACT</name>
<dbReference type="OrthoDB" id="615576at2"/>
<dbReference type="EMBL" id="CP034562">
    <property type="protein sequence ID" value="AZQ62778.1"/>
    <property type="molecule type" value="Genomic_DNA"/>
</dbReference>
<proteinExistence type="predicted"/>
<dbReference type="Pfam" id="PF19408">
    <property type="entry name" value="PKD_6"/>
    <property type="match status" value="4"/>
</dbReference>
<dbReference type="SUPFAM" id="SSF49299">
    <property type="entry name" value="PKD domain"/>
    <property type="match status" value="1"/>
</dbReference>
<feature type="domain" description="PKD-like" evidence="3">
    <location>
        <begin position="1030"/>
        <end position="1096"/>
    </location>
</feature>
<organism evidence="4 5">
    <name type="scientific">Flammeovirga pectinis</name>
    <dbReference type="NCBI Taxonomy" id="2494373"/>
    <lineage>
        <taxon>Bacteria</taxon>
        <taxon>Pseudomonadati</taxon>
        <taxon>Bacteroidota</taxon>
        <taxon>Cytophagia</taxon>
        <taxon>Cytophagales</taxon>
        <taxon>Flammeovirgaceae</taxon>
        <taxon>Flammeovirga</taxon>
    </lineage>
</organism>
<dbReference type="InterPro" id="IPR013783">
    <property type="entry name" value="Ig-like_fold"/>
</dbReference>
<evidence type="ECO:0000259" key="2">
    <source>
        <dbReference type="Pfam" id="PF18962"/>
    </source>
</evidence>
<keyword evidence="5" id="KW-1185">Reference proteome</keyword>
<dbReference type="RefSeq" id="WP_126614616.1">
    <property type="nucleotide sequence ID" value="NZ_CP034562.1"/>
</dbReference>
<dbReference type="KEGG" id="fll:EI427_11205"/>
<dbReference type="InterPro" id="IPR035986">
    <property type="entry name" value="PKD_dom_sf"/>
</dbReference>
<keyword evidence="1" id="KW-0732">Signal</keyword>
<dbReference type="NCBIfam" id="TIGR03803">
    <property type="entry name" value="Gloeo_Verruco"/>
    <property type="match status" value="2"/>
</dbReference>
<dbReference type="InterPro" id="IPR022519">
    <property type="entry name" value="Gloeo/Verruco_rpt"/>
</dbReference>
<feature type="domain" description="Secretion system C-terminal sorting" evidence="2">
    <location>
        <begin position="1308"/>
        <end position="1376"/>
    </location>
</feature>
<feature type="chain" id="PRO_5019487290" evidence="1">
    <location>
        <begin position="31"/>
        <end position="1378"/>
    </location>
</feature>
<evidence type="ECO:0000259" key="3">
    <source>
        <dbReference type="Pfam" id="PF19408"/>
    </source>
</evidence>
<dbReference type="Proteomes" id="UP000267268">
    <property type="component" value="Chromosome 1"/>
</dbReference>
<gene>
    <name evidence="4" type="ORF">EI427_11205</name>
</gene>
<reference evidence="4 5" key="1">
    <citation type="submission" date="2018-12" db="EMBL/GenBank/DDBJ databases">
        <title>Flammeovirga pectinis sp. nov., isolated from the gut of the Korean scallop, Patinopecten yessoensis.</title>
        <authorList>
            <person name="Bae J.-W."/>
            <person name="Jeong Y.-S."/>
            <person name="Kang W."/>
        </authorList>
    </citation>
    <scope>NUCLEOTIDE SEQUENCE [LARGE SCALE GENOMIC DNA]</scope>
    <source>
        <strain evidence="4 5">L12M1</strain>
    </source>
</reference>
<evidence type="ECO:0000313" key="4">
    <source>
        <dbReference type="EMBL" id="AZQ62778.1"/>
    </source>
</evidence>
<feature type="signal peptide" evidence="1">
    <location>
        <begin position="1"/>
        <end position="30"/>
    </location>
</feature>
<accession>A0A3S9P3T1</accession>
<protein>
    <submittedName>
        <fullName evidence="4">T9SS type A sorting domain-containing protein</fullName>
    </submittedName>
</protein>
<feature type="domain" description="PKD-like" evidence="3">
    <location>
        <begin position="1121"/>
        <end position="1191"/>
    </location>
</feature>
<feature type="domain" description="PKD-like" evidence="3">
    <location>
        <begin position="942"/>
        <end position="1022"/>
    </location>
</feature>
<feature type="domain" description="PKD-like" evidence="3">
    <location>
        <begin position="1222"/>
        <end position="1287"/>
    </location>
</feature>